<dbReference type="PANTHER" id="PTHR30160">
    <property type="entry name" value="TETRAACYLDISACCHARIDE 4'-KINASE-RELATED"/>
    <property type="match status" value="1"/>
</dbReference>
<dbReference type="GO" id="GO:0009244">
    <property type="term" value="P:lipopolysaccharide core region biosynthetic process"/>
    <property type="evidence" value="ECO:0007669"/>
    <property type="project" value="TreeGrafter"/>
</dbReference>
<dbReference type="GO" id="GO:0008713">
    <property type="term" value="F:ADP-heptose-lipopolysaccharide heptosyltransferase activity"/>
    <property type="evidence" value="ECO:0007669"/>
    <property type="project" value="TreeGrafter"/>
</dbReference>
<dbReference type="AlphaFoldDB" id="A0A840NZ78"/>
<dbReference type="Gene3D" id="3.40.50.2000">
    <property type="entry name" value="Glycogen Phosphorylase B"/>
    <property type="match status" value="2"/>
</dbReference>
<evidence type="ECO:0000256" key="2">
    <source>
        <dbReference type="ARBA" id="ARBA00022679"/>
    </source>
</evidence>
<evidence type="ECO:0000313" key="4">
    <source>
        <dbReference type="Proteomes" id="UP000578449"/>
    </source>
</evidence>
<dbReference type="SUPFAM" id="SSF53756">
    <property type="entry name" value="UDP-Glycosyltransferase/glycogen phosphorylase"/>
    <property type="match status" value="1"/>
</dbReference>
<dbReference type="EMBL" id="JACHGN010000002">
    <property type="protein sequence ID" value="MBB5131506.1"/>
    <property type="molecule type" value="Genomic_DNA"/>
</dbReference>
<keyword evidence="2 3" id="KW-0808">Transferase</keyword>
<name>A0A840NZ78_9ACTN</name>
<dbReference type="RefSeq" id="WP_312923954.1">
    <property type="nucleotide sequence ID" value="NZ_BAABIX010000022.1"/>
</dbReference>
<comment type="caution">
    <text evidence="3">The sequence shown here is derived from an EMBL/GenBank/DDBJ whole genome shotgun (WGS) entry which is preliminary data.</text>
</comment>
<dbReference type="GO" id="GO:0005829">
    <property type="term" value="C:cytosol"/>
    <property type="evidence" value="ECO:0007669"/>
    <property type="project" value="TreeGrafter"/>
</dbReference>
<accession>A0A840NZ78</accession>
<proteinExistence type="predicted"/>
<dbReference type="Pfam" id="PF01075">
    <property type="entry name" value="Glyco_transf_9"/>
    <property type="match status" value="1"/>
</dbReference>
<protein>
    <submittedName>
        <fullName evidence="3">ADP-heptose:LPS heptosyltransferase</fullName>
    </submittedName>
</protein>
<organism evidence="3 4">
    <name type="scientific">Thermocatellispora tengchongensis</name>
    <dbReference type="NCBI Taxonomy" id="1073253"/>
    <lineage>
        <taxon>Bacteria</taxon>
        <taxon>Bacillati</taxon>
        <taxon>Actinomycetota</taxon>
        <taxon>Actinomycetes</taxon>
        <taxon>Streptosporangiales</taxon>
        <taxon>Streptosporangiaceae</taxon>
        <taxon>Thermocatellispora</taxon>
    </lineage>
</organism>
<reference evidence="3 4" key="1">
    <citation type="submission" date="2020-08" db="EMBL/GenBank/DDBJ databases">
        <title>Genomic Encyclopedia of Type Strains, Phase IV (KMG-IV): sequencing the most valuable type-strain genomes for metagenomic binning, comparative biology and taxonomic classification.</title>
        <authorList>
            <person name="Goeker M."/>
        </authorList>
    </citation>
    <scope>NUCLEOTIDE SEQUENCE [LARGE SCALE GENOMIC DNA]</scope>
    <source>
        <strain evidence="3 4">DSM 45615</strain>
    </source>
</reference>
<keyword evidence="4" id="KW-1185">Reference proteome</keyword>
<keyword evidence="1" id="KW-0328">Glycosyltransferase</keyword>
<dbReference type="Proteomes" id="UP000578449">
    <property type="component" value="Unassembled WGS sequence"/>
</dbReference>
<gene>
    <name evidence="3" type="ORF">HNP84_001212</name>
</gene>
<sequence>MAAGVCGDGLVYGGVYGLVEGVRRIAVLRANALGDLVVSLPAIEALKRAYPQARLTLLGQDWHRRFLAGRPGPVDEVIALPPVAGVSAPADGPAAPPGLYDGLRRRRFDLAVQLHGGGRYSNPFVRALGARLTAGLRTPDAERLDRWVPYHYFQHETLRMLEVAALVGARTETAEPRIAVTAADRAELARVLGEPPPGLVAVHPGAGDPRRRWPARRFAAVADRLGRPVVVTGTGAERELVHDVVAAMRRPALPLVDGLGMGGLAALYERCDLVIANDTGPRHLAAAVGAPTVGIYWCGNAINAAPLACGRHRPLLSWVLACPVCGASGVDLTAERCPHDASWVAGVTTEEVLDAAQDLLAGR</sequence>
<dbReference type="InterPro" id="IPR051199">
    <property type="entry name" value="LPS_LOS_Heptosyltrfase"/>
</dbReference>
<dbReference type="CDD" id="cd03789">
    <property type="entry name" value="GT9_LPS_heptosyltransferase"/>
    <property type="match status" value="1"/>
</dbReference>
<evidence type="ECO:0000256" key="1">
    <source>
        <dbReference type="ARBA" id="ARBA00022676"/>
    </source>
</evidence>
<dbReference type="InterPro" id="IPR002201">
    <property type="entry name" value="Glyco_trans_9"/>
</dbReference>
<evidence type="ECO:0000313" key="3">
    <source>
        <dbReference type="EMBL" id="MBB5131506.1"/>
    </source>
</evidence>